<dbReference type="EMBL" id="FRAN01000002">
    <property type="protein sequence ID" value="SHK68544.1"/>
    <property type="molecule type" value="Genomic_DNA"/>
</dbReference>
<dbReference type="Pfam" id="PF13563">
    <property type="entry name" value="2_5_RNA_ligase2"/>
    <property type="match status" value="1"/>
</dbReference>
<protein>
    <submittedName>
        <fullName evidence="2">2'-5' RNA ligase</fullName>
    </submittedName>
</protein>
<reference evidence="4" key="2">
    <citation type="submission" date="2016-11" db="EMBL/GenBank/DDBJ databases">
        <authorList>
            <person name="Varghese N."/>
            <person name="Submissions S."/>
        </authorList>
    </citation>
    <scope>NUCLEOTIDE SEQUENCE [LARGE SCALE GENOMIC DNA]</scope>
    <source>
        <strain evidence="4">DX253</strain>
    </source>
</reference>
<dbReference type="eggNOG" id="arCOG01738">
    <property type="taxonomic scope" value="Archaea"/>
</dbReference>
<dbReference type="PATRIC" id="fig|797209.4.peg.373"/>
<gene>
    <name evidence="2" type="ORF">SAMN05444342_2103</name>
    <name evidence="1" type="ORF">ZOD2009_01920</name>
</gene>
<dbReference type="InterPro" id="IPR009097">
    <property type="entry name" value="Cyclic_Pdiesterase"/>
</dbReference>
<accession>E7QN66</accession>
<dbReference type="STRING" id="797209.GCA_000376445_01830"/>
<reference evidence="2" key="3">
    <citation type="submission" date="2016-11" db="EMBL/GenBank/DDBJ databases">
        <authorList>
            <person name="Jaros S."/>
            <person name="Januszkiewicz K."/>
            <person name="Wedrychowicz H."/>
        </authorList>
    </citation>
    <scope>NUCLEOTIDE SEQUENCE [LARGE SCALE GENOMIC DNA]</scope>
    <source>
        <strain evidence="2">DX253</strain>
    </source>
</reference>
<dbReference type="OrthoDB" id="200286at2157"/>
<dbReference type="Proteomes" id="UP000184203">
    <property type="component" value="Unassembled WGS sequence"/>
</dbReference>
<dbReference type="Proteomes" id="UP000003751">
    <property type="component" value="Unassembled WGS sequence"/>
</dbReference>
<proteinExistence type="predicted"/>
<dbReference type="RefSeq" id="WP_007976490.1">
    <property type="nucleotide sequence ID" value="NZ_AEMG01000002.1"/>
</dbReference>
<evidence type="ECO:0000313" key="3">
    <source>
        <dbReference type="Proteomes" id="UP000003751"/>
    </source>
</evidence>
<dbReference type="GO" id="GO:0016874">
    <property type="term" value="F:ligase activity"/>
    <property type="evidence" value="ECO:0007669"/>
    <property type="project" value="UniProtKB-KW"/>
</dbReference>
<organism evidence="1 3">
    <name type="scientific">Haladaptatus paucihalophilus DX253</name>
    <dbReference type="NCBI Taxonomy" id="797209"/>
    <lineage>
        <taxon>Archaea</taxon>
        <taxon>Methanobacteriati</taxon>
        <taxon>Methanobacteriota</taxon>
        <taxon>Stenosarchaea group</taxon>
        <taxon>Halobacteria</taxon>
        <taxon>Halobacteriales</taxon>
        <taxon>Haladaptataceae</taxon>
        <taxon>Haladaptatus</taxon>
    </lineage>
</organism>
<evidence type="ECO:0000313" key="2">
    <source>
        <dbReference type="EMBL" id="SHK68544.1"/>
    </source>
</evidence>
<dbReference type="AlphaFoldDB" id="E7QN66"/>
<keyword evidence="4" id="KW-1185">Reference proteome</keyword>
<evidence type="ECO:0000313" key="1">
    <source>
        <dbReference type="EMBL" id="EFW93861.1"/>
    </source>
</evidence>
<name>E7QN66_HALPU</name>
<dbReference type="EMBL" id="AEMG01000002">
    <property type="protein sequence ID" value="EFW93861.1"/>
    <property type="molecule type" value="Genomic_DNA"/>
</dbReference>
<keyword evidence="2" id="KW-0436">Ligase</keyword>
<sequence length="166" mass="18537">MFSLNVPVPGDIARLAEELRPSLYGFDKVRDRRTLVVKRFGNDGGYDRLEMRVRTALVGTPAFEAKVSDIDYFETPTRGAGPVVYLGVESPGLQRLHDELTEEFGTIEGLEGEDYVPHVTLARGGDVETARQLAQRDIDSISWSVTELHLWDAKYEETAARLSLPV</sequence>
<reference evidence="1 3" key="1">
    <citation type="journal article" date="2014" name="ISME J.">
        <title>Trehalose/2-sulfotrehalose biosynthesis and glycine-betaine uptake are widely spread mechanisms for osmoadaptation in the Halobacteriales.</title>
        <authorList>
            <person name="Youssef N.H."/>
            <person name="Savage-Ashlock K.N."/>
            <person name="McCully A.L."/>
            <person name="Luedtke B."/>
            <person name="Shaw E.I."/>
            <person name="Hoff W.D."/>
            <person name="Elshahed M.S."/>
        </authorList>
    </citation>
    <scope>NUCLEOTIDE SEQUENCE [LARGE SCALE GENOMIC DNA]</scope>
    <source>
        <strain evidence="1 3">DX253</strain>
    </source>
</reference>
<dbReference type="SUPFAM" id="SSF55144">
    <property type="entry name" value="LigT-like"/>
    <property type="match status" value="1"/>
</dbReference>
<evidence type="ECO:0000313" key="4">
    <source>
        <dbReference type="Proteomes" id="UP000184203"/>
    </source>
</evidence>
<dbReference type="Gene3D" id="3.90.1140.10">
    <property type="entry name" value="Cyclic phosphodiesterase"/>
    <property type="match status" value="1"/>
</dbReference>